<keyword evidence="2" id="KW-0805">Transcription regulation</keyword>
<dbReference type="InterPro" id="IPR036390">
    <property type="entry name" value="WH_DNA-bd_sf"/>
</dbReference>
<dbReference type="AlphaFoldDB" id="A0A7W6CTQ2"/>
<dbReference type="SUPFAM" id="SSF53850">
    <property type="entry name" value="Periplasmic binding protein-like II"/>
    <property type="match status" value="1"/>
</dbReference>
<dbReference type="Gene3D" id="1.10.10.10">
    <property type="entry name" value="Winged helix-like DNA-binding domain superfamily/Winged helix DNA-binding domain"/>
    <property type="match status" value="1"/>
</dbReference>
<comment type="similarity">
    <text evidence="1">Belongs to the LysR transcriptional regulatory family.</text>
</comment>
<comment type="caution">
    <text evidence="6">The sequence shown here is derived from an EMBL/GenBank/DDBJ whole genome shotgun (WGS) entry which is preliminary data.</text>
</comment>
<evidence type="ECO:0000313" key="7">
    <source>
        <dbReference type="Proteomes" id="UP000582090"/>
    </source>
</evidence>
<name>A0A7W6CTQ2_9HYPH</name>
<dbReference type="PROSITE" id="PS50931">
    <property type="entry name" value="HTH_LYSR"/>
    <property type="match status" value="1"/>
</dbReference>
<keyword evidence="4" id="KW-0804">Transcription</keyword>
<proteinExistence type="inferred from homology"/>
<evidence type="ECO:0000256" key="3">
    <source>
        <dbReference type="ARBA" id="ARBA00023125"/>
    </source>
</evidence>
<protein>
    <submittedName>
        <fullName evidence="6">DNA-binding transcriptional LysR family regulator</fullName>
    </submittedName>
</protein>
<reference evidence="6 7" key="1">
    <citation type="submission" date="2020-08" db="EMBL/GenBank/DDBJ databases">
        <title>Genomic Encyclopedia of Type Strains, Phase IV (KMG-IV): sequencing the most valuable type-strain genomes for metagenomic binning, comparative biology and taxonomic classification.</title>
        <authorList>
            <person name="Goeker M."/>
        </authorList>
    </citation>
    <scope>NUCLEOTIDE SEQUENCE [LARGE SCALE GENOMIC DNA]</scope>
    <source>
        <strain evidence="6 7">DSM 26575</strain>
    </source>
</reference>
<dbReference type="Proteomes" id="UP000582090">
    <property type="component" value="Unassembled WGS sequence"/>
</dbReference>
<accession>A0A7W6CTQ2</accession>
<dbReference type="PANTHER" id="PTHR30126:SF98">
    <property type="entry name" value="HTH-TYPE TRANSCRIPTIONAL ACTIVATOR BAUR"/>
    <property type="match status" value="1"/>
</dbReference>
<gene>
    <name evidence="6" type="ORF">GGQ67_004700</name>
</gene>
<keyword evidence="3 6" id="KW-0238">DNA-binding</keyword>
<dbReference type="GO" id="GO:0000976">
    <property type="term" value="F:transcription cis-regulatory region binding"/>
    <property type="evidence" value="ECO:0007669"/>
    <property type="project" value="TreeGrafter"/>
</dbReference>
<dbReference type="InterPro" id="IPR005119">
    <property type="entry name" value="LysR_subst-bd"/>
</dbReference>
<dbReference type="Gene3D" id="3.40.190.10">
    <property type="entry name" value="Periplasmic binding protein-like II"/>
    <property type="match status" value="2"/>
</dbReference>
<dbReference type="CDD" id="cd05466">
    <property type="entry name" value="PBP2_LTTR_substrate"/>
    <property type="match status" value="1"/>
</dbReference>
<dbReference type="InterPro" id="IPR000847">
    <property type="entry name" value="LysR_HTH_N"/>
</dbReference>
<keyword evidence="7" id="KW-1185">Reference proteome</keyword>
<evidence type="ECO:0000313" key="6">
    <source>
        <dbReference type="EMBL" id="MBB3967007.1"/>
    </source>
</evidence>
<dbReference type="PANTHER" id="PTHR30126">
    <property type="entry name" value="HTH-TYPE TRANSCRIPTIONAL REGULATOR"/>
    <property type="match status" value="1"/>
</dbReference>
<dbReference type="SUPFAM" id="SSF46785">
    <property type="entry name" value="Winged helix' DNA-binding domain"/>
    <property type="match status" value="1"/>
</dbReference>
<organism evidence="6 7">
    <name type="scientific">Rhizobium metallidurans</name>
    <dbReference type="NCBI Taxonomy" id="1265931"/>
    <lineage>
        <taxon>Bacteria</taxon>
        <taxon>Pseudomonadati</taxon>
        <taxon>Pseudomonadota</taxon>
        <taxon>Alphaproteobacteria</taxon>
        <taxon>Hyphomicrobiales</taxon>
        <taxon>Rhizobiaceae</taxon>
        <taxon>Rhizobium/Agrobacterium group</taxon>
        <taxon>Rhizobium</taxon>
    </lineage>
</organism>
<sequence length="300" mass="33888">MAFDAADIRLLKIFASIVEAGGLAPAQSELNISLSTISSHLATLEGRLKLTLAQRGRGGFRLTPEGQSVYDEARRLFGSIDHFDTRMRALKEKMTGTLHLGITDNTISDPLCPLEKVIAKFSDQAPEVTLEVVTRPPHELLREILTGQIQIAIASFPRTALGPEYIPLYDEIQSFYCGKDHPLFSKADDEIDVNVVREHKLVSRTYWGQRDLKIFESVEPRARVSDMEAEARLILSGRFLGYLPDHYAKQFVDQGRIRQIRPDLFRYKAAFQAACEPTERKRGLVSFFIKLLKNELNLKA</sequence>
<dbReference type="InterPro" id="IPR036388">
    <property type="entry name" value="WH-like_DNA-bd_sf"/>
</dbReference>
<evidence type="ECO:0000256" key="1">
    <source>
        <dbReference type="ARBA" id="ARBA00009437"/>
    </source>
</evidence>
<feature type="domain" description="HTH lysR-type" evidence="5">
    <location>
        <begin position="7"/>
        <end position="63"/>
    </location>
</feature>
<dbReference type="Pfam" id="PF00126">
    <property type="entry name" value="HTH_1"/>
    <property type="match status" value="1"/>
</dbReference>
<evidence type="ECO:0000256" key="2">
    <source>
        <dbReference type="ARBA" id="ARBA00023015"/>
    </source>
</evidence>
<evidence type="ECO:0000259" key="5">
    <source>
        <dbReference type="PROSITE" id="PS50931"/>
    </source>
</evidence>
<dbReference type="GO" id="GO:0003700">
    <property type="term" value="F:DNA-binding transcription factor activity"/>
    <property type="evidence" value="ECO:0007669"/>
    <property type="project" value="InterPro"/>
</dbReference>
<dbReference type="Pfam" id="PF03466">
    <property type="entry name" value="LysR_substrate"/>
    <property type="match status" value="1"/>
</dbReference>
<dbReference type="EMBL" id="JACIDW010000028">
    <property type="protein sequence ID" value="MBB3967007.1"/>
    <property type="molecule type" value="Genomic_DNA"/>
</dbReference>
<evidence type="ECO:0000256" key="4">
    <source>
        <dbReference type="ARBA" id="ARBA00023163"/>
    </source>
</evidence>
<dbReference type="RefSeq" id="WP_183902454.1">
    <property type="nucleotide sequence ID" value="NZ_JACIDW010000028.1"/>
</dbReference>